<reference evidence="3" key="2">
    <citation type="submission" date="2023-07" db="EMBL/GenBank/DDBJ databases">
        <authorList>
            <consortium name="Lawrence Berkeley National Laboratory"/>
            <person name="Haridas S."/>
            <person name="Hensen N."/>
            <person name="Bonometti L."/>
            <person name="Westerberg I."/>
            <person name="Brannstrom I.O."/>
            <person name="Guillou S."/>
            <person name="Cros-Aarteil S."/>
            <person name="Calhoun S."/>
            <person name="Kuo A."/>
            <person name="Mondo S."/>
            <person name="Pangilinan J."/>
            <person name="Riley R."/>
            <person name="LaButti K."/>
            <person name="Andreopoulos B."/>
            <person name="Lipzen A."/>
            <person name="Chen C."/>
            <person name="Yanf M."/>
            <person name="Daum C."/>
            <person name="Ng V."/>
            <person name="Clum A."/>
            <person name="Steindorff A."/>
            <person name="Ohm R."/>
            <person name="Martin F."/>
            <person name="Silar P."/>
            <person name="Natvig D."/>
            <person name="Lalanne C."/>
            <person name="Gautier V."/>
            <person name="Ament-velasquez S.L."/>
            <person name="Kruys A."/>
            <person name="Hutchinson M.I."/>
            <person name="Powell A.J."/>
            <person name="Barry K."/>
            <person name="Miller A.N."/>
            <person name="Grigoriev I.V."/>
            <person name="Debuchy R."/>
            <person name="Gladieux P."/>
            <person name="Thoren M.H."/>
            <person name="Johannesson H."/>
        </authorList>
    </citation>
    <scope>NUCLEOTIDE SEQUENCE</scope>
    <source>
        <strain evidence="3">FGSC 1904</strain>
    </source>
</reference>
<feature type="region of interest" description="Disordered" evidence="1">
    <location>
        <begin position="66"/>
        <end position="85"/>
    </location>
</feature>
<comment type="caution">
    <text evidence="3">The sequence shown here is derived from an EMBL/GenBank/DDBJ whole genome shotgun (WGS) entry which is preliminary data.</text>
</comment>
<organism evidence="3 4">
    <name type="scientific">Sordaria brevicollis</name>
    <dbReference type="NCBI Taxonomy" id="83679"/>
    <lineage>
        <taxon>Eukaryota</taxon>
        <taxon>Fungi</taxon>
        <taxon>Dikarya</taxon>
        <taxon>Ascomycota</taxon>
        <taxon>Pezizomycotina</taxon>
        <taxon>Sordariomycetes</taxon>
        <taxon>Sordariomycetidae</taxon>
        <taxon>Sordariales</taxon>
        <taxon>Sordariaceae</taxon>
        <taxon>Sordaria</taxon>
    </lineage>
</organism>
<accession>A0AAE0NVN5</accession>
<evidence type="ECO:0000313" key="4">
    <source>
        <dbReference type="Proteomes" id="UP001281003"/>
    </source>
</evidence>
<keyword evidence="2" id="KW-1133">Transmembrane helix</keyword>
<feature type="compositionally biased region" description="Polar residues" evidence="1">
    <location>
        <begin position="66"/>
        <end position="82"/>
    </location>
</feature>
<protein>
    <submittedName>
        <fullName evidence="3">Uncharacterized protein</fullName>
    </submittedName>
</protein>
<keyword evidence="4" id="KW-1185">Reference proteome</keyword>
<sequence>PFHFTTPSSFILLSILIATCIFLVVSIYFTRRHPSEVLPLHKSWAMFCYRGDIIGNNIPSNATMSTTTAQMSRGTKTSISGQKKTTAKPKKAANFIARASCHLHNLEYCRPRDRRPAAVNHRAITGERRQRSLEPAVWSWQSGKHSLGTSSRNQPSERVTASPIWVFCVGAGFPPKGSYNRTLASTPCFCGGGIYRDFSHFDNRWIGLCVVSNPAGESYS</sequence>
<evidence type="ECO:0000313" key="3">
    <source>
        <dbReference type="EMBL" id="KAK3388653.1"/>
    </source>
</evidence>
<feature type="non-terminal residue" evidence="3">
    <location>
        <position position="1"/>
    </location>
</feature>
<name>A0AAE0NVN5_SORBR</name>
<feature type="transmembrane region" description="Helical" evidence="2">
    <location>
        <begin position="6"/>
        <end position="29"/>
    </location>
</feature>
<keyword evidence="2" id="KW-0472">Membrane</keyword>
<dbReference type="AlphaFoldDB" id="A0AAE0NVN5"/>
<gene>
    <name evidence="3" type="ORF">B0T20DRAFT_490815</name>
</gene>
<evidence type="ECO:0000256" key="2">
    <source>
        <dbReference type="SAM" id="Phobius"/>
    </source>
</evidence>
<evidence type="ECO:0000256" key="1">
    <source>
        <dbReference type="SAM" id="MobiDB-lite"/>
    </source>
</evidence>
<reference evidence="3" key="1">
    <citation type="journal article" date="2023" name="Mol. Phylogenet. Evol.">
        <title>Genome-scale phylogeny and comparative genomics of the fungal order Sordariales.</title>
        <authorList>
            <person name="Hensen N."/>
            <person name="Bonometti L."/>
            <person name="Westerberg I."/>
            <person name="Brannstrom I.O."/>
            <person name="Guillou S."/>
            <person name="Cros-Aarteil S."/>
            <person name="Calhoun S."/>
            <person name="Haridas S."/>
            <person name="Kuo A."/>
            <person name="Mondo S."/>
            <person name="Pangilinan J."/>
            <person name="Riley R."/>
            <person name="LaButti K."/>
            <person name="Andreopoulos B."/>
            <person name="Lipzen A."/>
            <person name="Chen C."/>
            <person name="Yan M."/>
            <person name="Daum C."/>
            <person name="Ng V."/>
            <person name="Clum A."/>
            <person name="Steindorff A."/>
            <person name="Ohm R.A."/>
            <person name="Martin F."/>
            <person name="Silar P."/>
            <person name="Natvig D.O."/>
            <person name="Lalanne C."/>
            <person name="Gautier V."/>
            <person name="Ament-Velasquez S.L."/>
            <person name="Kruys A."/>
            <person name="Hutchinson M.I."/>
            <person name="Powell A.J."/>
            <person name="Barry K."/>
            <person name="Miller A.N."/>
            <person name="Grigoriev I.V."/>
            <person name="Debuchy R."/>
            <person name="Gladieux P."/>
            <person name="Hiltunen Thoren M."/>
            <person name="Johannesson H."/>
        </authorList>
    </citation>
    <scope>NUCLEOTIDE SEQUENCE</scope>
    <source>
        <strain evidence="3">FGSC 1904</strain>
    </source>
</reference>
<dbReference type="EMBL" id="JAUTDP010000015">
    <property type="protein sequence ID" value="KAK3388653.1"/>
    <property type="molecule type" value="Genomic_DNA"/>
</dbReference>
<keyword evidence="2" id="KW-0812">Transmembrane</keyword>
<proteinExistence type="predicted"/>
<dbReference type="Proteomes" id="UP001281003">
    <property type="component" value="Unassembled WGS sequence"/>
</dbReference>